<evidence type="ECO:0000313" key="3">
    <source>
        <dbReference type="Proteomes" id="UP000000272"/>
    </source>
</evidence>
<organism evidence="2 3">
    <name type="scientific">Thermosediminibacter oceani (strain ATCC BAA-1034 / DSM 16646 / JW/IW-1228P)</name>
    <dbReference type="NCBI Taxonomy" id="555079"/>
    <lineage>
        <taxon>Bacteria</taxon>
        <taxon>Bacillati</taxon>
        <taxon>Bacillota</taxon>
        <taxon>Clostridia</taxon>
        <taxon>Thermosediminibacterales</taxon>
        <taxon>Thermosediminibacteraceae</taxon>
        <taxon>Thermosediminibacter</taxon>
    </lineage>
</organism>
<protein>
    <submittedName>
        <fullName evidence="2">Uncharacterized protein</fullName>
    </submittedName>
</protein>
<keyword evidence="1" id="KW-0472">Membrane</keyword>
<dbReference type="EMBL" id="CP002131">
    <property type="protein sequence ID" value="ADL08805.1"/>
    <property type="molecule type" value="Genomic_DNA"/>
</dbReference>
<sequence length="46" mass="4970">MNLSTSGFLAEITSVRFVLIVAGLMVLLAGILTLFNIKEHDTVFSS</sequence>
<name>D9S0E7_THEOJ</name>
<dbReference type="AlphaFoldDB" id="D9S0E7"/>
<proteinExistence type="predicted"/>
<evidence type="ECO:0000313" key="2">
    <source>
        <dbReference type="EMBL" id="ADL08805.1"/>
    </source>
</evidence>
<reference evidence="2 3" key="1">
    <citation type="journal article" date="2010" name="Stand. Genomic Sci.">
        <title>Complete genome sequence of Thermosediminibacter oceani type strain (JW/IW-1228P).</title>
        <authorList>
            <person name="Pitluck S."/>
            <person name="Yasawong M."/>
            <person name="Munk C."/>
            <person name="Nolan M."/>
            <person name="Lapidus A."/>
            <person name="Lucas S."/>
            <person name="Glavina Del Rio T."/>
            <person name="Tice H."/>
            <person name="Cheng J.F."/>
            <person name="Bruce D."/>
            <person name="Detter C."/>
            <person name="Tapia R."/>
            <person name="Han C."/>
            <person name="Goodwin L."/>
            <person name="Liolios K."/>
            <person name="Ivanova N."/>
            <person name="Mavromatis K."/>
            <person name="Mikhailova N."/>
            <person name="Pati A."/>
            <person name="Chen A."/>
            <person name="Palaniappan K."/>
            <person name="Land M."/>
            <person name="Hauser L."/>
            <person name="Chang Y.J."/>
            <person name="Jeffries C.D."/>
            <person name="Rohde M."/>
            <person name="Spring S."/>
            <person name="Sikorski J."/>
            <person name="Goker M."/>
            <person name="Woyke T."/>
            <person name="Bristow J."/>
            <person name="Eisen J.A."/>
            <person name="Markowitz V."/>
            <person name="Hugenholtz P."/>
            <person name="Kyrpides N.C."/>
            <person name="Klenk H.P."/>
        </authorList>
    </citation>
    <scope>NUCLEOTIDE SEQUENCE [LARGE SCALE GENOMIC DNA]</scope>
    <source>
        <strain evidence="3">ATCC BAA-1034 / DSM 16646 / JW/IW-1228P</strain>
    </source>
</reference>
<accession>D9S0E7</accession>
<keyword evidence="3" id="KW-1185">Reference proteome</keyword>
<dbReference type="Proteomes" id="UP000000272">
    <property type="component" value="Chromosome"/>
</dbReference>
<evidence type="ECO:0000256" key="1">
    <source>
        <dbReference type="SAM" id="Phobius"/>
    </source>
</evidence>
<dbReference type="HOGENOM" id="CLU_3190098_0_0_9"/>
<feature type="transmembrane region" description="Helical" evidence="1">
    <location>
        <begin position="15"/>
        <end position="37"/>
    </location>
</feature>
<dbReference type="KEGG" id="toc:Toce_2090"/>
<gene>
    <name evidence="2" type="ordered locus">Toce_2090</name>
</gene>
<keyword evidence="1" id="KW-1133">Transmembrane helix</keyword>
<keyword evidence="1" id="KW-0812">Transmembrane</keyword>